<sequence length="315" mass="34910">MTSPTYDADYFDELSGFARSSAAAVVPLVRELVRPETVVDVGCGSGAWLAAFAEGGAEVVGVDGPWAEGAAFPGPFVACDLEDEVLALGRRFDLAVSLEVAEYLSEDRAEPFVAALADLADVILFAAAVPGQGGRDHRNEQWPAYWADHFGVHGYLAVDVLRPRIWDRPEVAWWYRQNALLFATEAALDRLPDLRPSVATRGPLALVHPERFQYVLADLQAAREEIRWHQAEAERYQEVVERYREWAGHLQAEGNDAHDRIEELAAWGRQLERDIDRLRRLEPGTVPLRTVLHALPSLAVHALGRRVAEGEGAPH</sequence>
<name>A0A271IXT7_9BACT</name>
<organism evidence="1 2">
    <name type="scientific">Rubrivirga marina</name>
    <dbReference type="NCBI Taxonomy" id="1196024"/>
    <lineage>
        <taxon>Bacteria</taxon>
        <taxon>Pseudomonadati</taxon>
        <taxon>Rhodothermota</taxon>
        <taxon>Rhodothermia</taxon>
        <taxon>Rhodothermales</taxon>
        <taxon>Rubricoccaceae</taxon>
        <taxon>Rubrivirga</taxon>
    </lineage>
</organism>
<proteinExistence type="predicted"/>
<dbReference type="Proteomes" id="UP000216339">
    <property type="component" value="Unassembled WGS sequence"/>
</dbReference>
<dbReference type="Gene3D" id="3.40.50.150">
    <property type="entry name" value="Vaccinia Virus protein VP39"/>
    <property type="match status" value="1"/>
</dbReference>
<evidence type="ECO:0000313" key="1">
    <source>
        <dbReference type="EMBL" id="PAP75940.1"/>
    </source>
</evidence>
<dbReference type="RefSeq" id="WP_179299492.1">
    <property type="nucleotide sequence ID" value="NZ_MQWD01000001.1"/>
</dbReference>
<dbReference type="CDD" id="cd02440">
    <property type="entry name" value="AdoMet_MTases"/>
    <property type="match status" value="1"/>
</dbReference>
<dbReference type="EMBL" id="MQWD01000001">
    <property type="protein sequence ID" value="PAP75940.1"/>
    <property type="molecule type" value="Genomic_DNA"/>
</dbReference>
<dbReference type="AlphaFoldDB" id="A0A271IXT7"/>
<protein>
    <recommendedName>
        <fullName evidence="3">Methyltransferase domain-containing protein</fullName>
    </recommendedName>
</protein>
<keyword evidence="2" id="KW-1185">Reference proteome</keyword>
<evidence type="ECO:0000313" key="2">
    <source>
        <dbReference type="Proteomes" id="UP000216339"/>
    </source>
</evidence>
<dbReference type="InterPro" id="IPR029063">
    <property type="entry name" value="SAM-dependent_MTases_sf"/>
</dbReference>
<reference evidence="1 2" key="1">
    <citation type="submission" date="2016-11" db="EMBL/GenBank/DDBJ databases">
        <title>Study of marine rhodopsin-containing bacteria.</title>
        <authorList>
            <person name="Yoshizawa S."/>
            <person name="Kumagai Y."/>
            <person name="Kogure K."/>
        </authorList>
    </citation>
    <scope>NUCLEOTIDE SEQUENCE [LARGE SCALE GENOMIC DNA]</scope>
    <source>
        <strain evidence="1 2">SAORIC-28</strain>
    </source>
</reference>
<comment type="caution">
    <text evidence="1">The sequence shown here is derived from an EMBL/GenBank/DDBJ whole genome shotgun (WGS) entry which is preliminary data.</text>
</comment>
<evidence type="ECO:0008006" key="3">
    <source>
        <dbReference type="Google" id="ProtNLM"/>
    </source>
</evidence>
<accession>A0A271IXT7</accession>
<gene>
    <name evidence="1" type="ORF">BSZ37_05540</name>
</gene>
<dbReference type="SUPFAM" id="SSF53335">
    <property type="entry name" value="S-adenosyl-L-methionine-dependent methyltransferases"/>
    <property type="match status" value="1"/>
</dbReference>
<dbReference type="Pfam" id="PF13489">
    <property type="entry name" value="Methyltransf_23"/>
    <property type="match status" value="1"/>
</dbReference>